<dbReference type="InterPro" id="IPR012337">
    <property type="entry name" value="RNaseH-like_sf"/>
</dbReference>
<evidence type="ECO:0000313" key="3">
    <source>
        <dbReference type="Proteomes" id="UP000198736"/>
    </source>
</evidence>
<accession>A0A0S4LT17</accession>
<sequence>MLLAAFPDLPLDQPHLDLCMIGRQLGYRGGLKAIELQFGLQRESQLRGMTGSDAVLLWNRWRHRRDQAARTRLLAYNQADCMNLEPLADGFYCRMVQWYRGEMKRRDAV</sequence>
<dbReference type="STRING" id="1742973.COMA2_80167"/>
<organism evidence="2 3">
    <name type="scientific">Candidatus Nitrospira nitrificans</name>
    <dbReference type="NCBI Taxonomy" id="1742973"/>
    <lineage>
        <taxon>Bacteria</taxon>
        <taxon>Pseudomonadati</taxon>
        <taxon>Nitrospirota</taxon>
        <taxon>Nitrospiria</taxon>
        <taxon>Nitrospirales</taxon>
        <taxon>Nitrospiraceae</taxon>
        <taxon>Nitrospira</taxon>
    </lineage>
</organism>
<name>A0A0S4LT17_9BACT</name>
<dbReference type="OrthoDB" id="9790530at2"/>
<evidence type="ECO:0000313" key="2">
    <source>
        <dbReference type="EMBL" id="CUS39760.1"/>
    </source>
</evidence>
<evidence type="ECO:0000259" key="1">
    <source>
        <dbReference type="Pfam" id="PF13482"/>
    </source>
</evidence>
<gene>
    <name evidence="2" type="ORF">COMA2_80167</name>
</gene>
<dbReference type="PANTHER" id="PTHR38462">
    <property type="entry name" value="EXONUCLEASE-LIKE PROTEIN"/>
    <property type="match status" value="1"/>
</dbReference>
<dbReference type="PANTHER" id="PTHR38462:SF1">
    <property type="entry name" value="YPRB RIBONUCLEASE H-LIKE DOMAIN-CONTAINING PROTEIN"/>
    <property type="match status" value="1"/>
</dbReference>
<dbReference type="Proteomes" id="UP000198736">
    <property type="component" value="Unassembled WGS sequence"/>
</dbReference>
<dbReference type="InterPro" id="IPR038720">
    <property type="entry name" value="YprB_RNase_H-like_dom"/>
</dbReference>
<protein>
    <recommendedName>
        <fullName evidence="1">YprB ribonuclease H-like domain-containing protein</fullName>
    </recommendedName>
</protein>
<dbReference type="RefSeq" id="WP_090902089.1">
    <property type="nucleotide sequence ID" value="NZ_CZPZ01000035.1"/>
</dbReference>
<reference evidence="3" key="1">
    <citation type="submission" date="2015-10" db="EMBL/GenBank/DDBJ databases">
        <authorList>
            <person name="Luecker S."/>
            <person name="Luecker S."/>
        </authorList>
    </citation>
    <scope>NUCLEOTIDE SEQUENCE [LARGE SCALE GENOMIC DNA]</scope>
</reference>
<dbReference type="AlphaFoldDB" id="A0A0S4LT17"/>
<dbReference type="SUPFAM" id="SSF53098">
    <property type="entry name" value="Ribonuclease H-like"/>
    <property type="match status" value="1"/>
</dbReference>
<dbReference type="Pfam" id="PF13482">
    <property type="entry name" value="RNase_H_2"/>
    <property type="match status" value="1"/>
</dbReference>
<dbReference type="EMBL" id="CZPZ01000035">
    <property type="protein sequence ID" value="CUS39760.1"/>
    <property type="molecule type" value="Genomic_DNA"/>
</dbReference>
<proteinExistence type="predicted"/>
<feature type="domain" description="YprB ribonuclease H-like" evidence="1">
    <location>
        <begin position="12"/>
        <end position="89"/>
    </location>
</feature>
<keyword evidence="3" id="KW-1185">Reference proteome</keyword>